<evidence type="ECO:0000313" key="4">
    <source>
        <dbReference type="EMBL" id="MBB2180908.1"/>
    </source>
</evidence>
<dbReference type="RefSeq" id="WP_182968634.1">
    <property type="nucleotide sequence ID" value="NZ_BAABGC010000058.1"/>
</dbReference>
<dbReference type="Pfam" id="PF12804">
    <property type="entry name" value="NTP_transf_3"/>
    <property type="match status" value="1"/>
</dbReference>
<dbReference type="GO" id="GO:0016779">
    <property type="term" value="F:nucleotidyltransferase activity"/>
    <property type="evidence" value="ECO:0007669"/>
    <property type="project" value="UniProtKB-ARBA"/>
</dbReference>
<keyword evidence="1" id="KW-0460">Magnesium</keyword>
<dbReference type="EMBL" id="JABEQL010000035">
    <property type="protein sequence ID" value="MBB2180908.1"/>
    <property type="molecule type" value="Genomic_DNA"/>
</dbReference>
<dbReference type="SUPFAM" id="SSF53448">
    <property type="entry name" value="Nucleotide-diphospho-sugar transferases"/>
    <property type="match status" value="1"/>
</dbReference>
<proteinExistence type="predicted"/>
<accession>A0A7W4JGM6</accession>
<dbReference type="Gene3D" id="3.90.550.10">
    <property type="entry name" value="Spore Coat Polysaccharide Biosynthesis Protein SpsA, Chain A"/>
    <property type="match status" value="1"/>
</dbReference>
<gene>
    <name evidence="4" type="ORF">HLH29_17385</name>
</gene>
<evidence type="ECO:0000256" key="1">
    <source>
        <dbReference type="ARBA" id="ARBA00022842"/>
    </source>
</evidence>
<protein>
    <submittedName>
        <fullName evidence="4">Nucleotidyltransferase family protein</fullName>
    </submittedName>
</protein>
<evidence type="ECO:0000259" key="3">
    <source>
        <dbReference type="Pfam" id="PF12804"/>
    </source>
</evidence>
<evidence type="ECO:0000256" key="2">
    <source>
        <dbReference type="SAM" id="MobiDB-lite"/>
    </source>
</evidence>
<comment type="caution">
    <text evidence="4">The sequence shown here is derived from an EMBL/GenBank/DDBJ whole genome shotgun (WGS) entry which is preliminary data.</text>
</comment>
<evidence type="ECO:0000313" key="5">
    <source>
        <dbReference type="Proteomes" id="UP000525623"/>
    </source>
</evidence>
<dbReference type="AlphaFoldDB" id="A0A7W4JGM6"/>
<feature type="compositionally biased region" description="Basic and acidic residues" evidence="2">
    <location>
        <begin position="224"/>
        <end position="233"/>
    </location>
</feature>
<organism evidence="4 5">
    <name type="scientific">Gluconacetobacter tumulicola</name>
    <dbReference type="NCBI Taxonomy" id="1017177"/>
    <lineage>
        <taxon>Bacteria</taxon>
        <taxon>Pseudomonadati</taxon>
        <taxon>Pseudomonadota</taxon>
        <taxon>Alphaproteobacteria</taxon>
        <taxon>Acetobacterales</taxon>
        <taxon>Acetobacteraceae</taxon>
        <taxon>Gluconacetobacter</taxon>
    </lineage>
</organism>
<dbReference type="PANTHER" id="PTHR43777:SF1">
    <property type="entry name" value="MOLYBDENUM COFACTOR CYTIDYLYLTRANSFERASE"/>
    <property type="match status" value="1"/>
</dbReference>
<dbReference type="PANTHER" id="PTHR43777">
    <property type="entry name" value="MOLYBDENUM COFACTOR CYTIDYLYLTRANSFERASE"/>
    <property type="match status" value="1"/>
</dbReference>
<dbReference type="InterPro" id="IPR029044">
    <property type="entry name" value="Nucleotide-diphossugar_trans"/>
</dbReference>
<keyword evidence="4" id="KW-0808">Transferase</keyword>
<feature type="compositionally biased region" description="Pro residues" evidence="2">
    <location>
        <begin position="211"/>
        <end position="223"/>
    </location>
</feature>
<dbReference type="Proteomes" id="UP000525623">
    <property type="component" value="Unassembled WGS sequence"/>
</dbReference>
<sequence length="248" mass="25971">MIPAPAPITALILAAGQSSRSAPHHKLLVADATGTPMIVRTLQAVCIGAVDHVVIVLGHRAAELQAAIDAHAPYARPVNITVAADHATGLSASLRAGLQAIADRPAAGVLVCLGDMPNLRPDLIDRLITRHRRDTPPVTIPVHAGRQGHPVLWDRTMIPELRTLNGDRGGGALIRTLGARAAIVPGDETIHEDFDTPARLERFAVTMSSPGPSPGPPPGPPPEPHPRAVDRPRPGVGEGQARPGWPPT</sequence>
<name>A0A7W4JGM6_9PROT</name>
<dbReference type="InterPro" id="IPR025877">
    <property type="entry name" value="MobA-like_NTP_Trfase"/>
</dbReference>
<keyword evidence="5" id="KW-1185">Reference proteome</keyword>
<feature type="region of interest" description="Disordered" evidence="2">
    <location>
        <begin position="204"/>
        <end position="248"/>
    </location>
</feature>
<dbReference type="CDD" id="cd04182">
    <property type="entry name" value="GT_2_like_f"/>
    <property type="match status" value="1"/>
</dbReference>
<feature type="domain" description="MobA-like NTP transferase" evidence="3">
    <location>
        <begin position="10"/>
        <end position="177"/>
    </location>
</feature>
<reference evidence="4 5" key="1">
    <citation type="submission" date="2020-04" db="EMBL/GenBank/DDBJ databases">
        <title>Description of novel Gluconacetobacter.</title>
        <authorList>
            <person name="Sombolestani A."/>
        </authorList>
    </citation>
    <scope>NUCLEOTIDE SEQUENCE [LARGE SCALE GENOMIC DNA]</scope>
    <source>
        <strain evidence="4 5">LMG 27725</strain>
    </source>
</reference>